<dbReference type="GO" id="GO:0004721">
    <property type="term" value="F:phosphoprotein phosphatase activity"/>
    <property type="evidence" value="ECO:0007669"/>
    <property type="project" value="TreeGrafter"/>
</dbReference>
<dbReference type="Pfam" id="PF00512">
    <property type="entry name" value="HisKA"/>
    <property type="match status" value="1"/>
</dbReference>
<keyword evidence="6" id="KW-0902">Two-component regulatory system</keyword>
<evidence type="ECO:0000256" key="3">
    <source>
        <dbReference type="ARBA" id="ARBA00022553"/>
    </source>
</evidence>
<dbReference type="GO" id="GO:0000155">
    <property type="term" value="F:phosphorelay sensor kinase activity"/>
    <property type="evidence" value="ECO:0007669"/>
    <property type="project" value="InterPro"/>
</dbReference>
<keyword evidence="3" id="KW-0597">Phosphoprotein</keyword>
<feature type="transmembrane region" description="Helical" evidence="7">
    <location>
        <begin position="21"/>
        <end position="38"/>
    </location>
</feature>
<dbReference type="Proteomes" id="UP001156601">
    <property type="component" value="Unassembled WGS sequence"/>
</dbReference>
<dbReference type="InterPro" id="IPR036097">
    <property type="entry name" value="HisK_dim/P_sf"/>
</dbReference>
<keyword evidence="7" id="KW-0812">Transmembrane</keyword>
<dbReference type="EC" id="2.7.13.3" evidence="2"/>
<evidence type="ECO:0000256" key="6">
    <source>
        <dbReference type="ARBA" id="ARBA00023012"/>
    </source>
</evidence>
<dbReference type="RefSeq" id="WP_284218495.1">
    <property type="nucleotide sequence ID" value="NZ_BSOT01000007.1"/>
</dbReference>
<reference evidence="9" key="1">
    <citation type="journal article" date="2014" name="Int. J. Syst. Evol. Microbiol.">
        <title>Complete genome sequence of Corynebacterium casei LMG S-19264T (=DSM 44701T), isolated from a smear-ripened cheese.</title>
        <authorList>
            <consortium name="US DOE Joint Genome Institute (JGI-PGF)"/>
            <person name="Walter F."/>
            <person name="Albersmeier A."/>
            <person name="Kalinowski J."/>
            <person name="Ruckert C."/>
        </authorList>
    </citation>
    <scope>NUCLEOTIDE SEQUENCE</scope>
    <source>
        <strain evidence="9">NBRC 110023</strain>
    </source>
</reference>
<dbReference type="InterPro" id="IPR003661">
    <property type="entry name" value="HisK_dim/P_dom"/>
</dbReference>
<dbReference type="Gene3D" id="3.30.565.10">
    <property type="entry name" value="Histidine kinase-like ATPase, C-terminal domain"/>
    <property type="match status" value="1"/>
</dbReference>
<comment type="catalytic activity">
    <reaction evidence="1">
        <text>ATP + protein L-histidine = ADP + protein N-phospho-L-histidine.</text>
        <dbReference type="EC" id="2.7.13.3"/>
    </reaction>
</comment>
<keyword evidence="4" id="KW-0808">Transferase</keyword>
<evidence type="ECO:0000256" key="4">
    <source>
        <dbReference type="ARBA" id="ARBA00022679"/>
    </source>
</evidence>
<evidence type="ECO:0000313" key="10">
    <source>
        <dbReference type="Proteomes" id="UP001156601"/>
    </source>
</evidence>
<dbReference type="GO" id="GO:0005886">
    <property type="term" value="C:plasma membrane"/>
    <property type="evidence" value="ECO:0007669"/>
    <property type="project" value="TreeGrafter"/>
</dbReference>
<evidence type="ECO:0000256" key="1">
    <source>
        <dbReference type="ARBA" id="ARBA00000085"/>
    </source>
</evidence>
<evidence type="ECO:0000313" key="9">
    <source>
        <dbReference type="EMBL" id="GLR72133.1"/>
    </source>
</evidence>
<dbReference type="PANTHER" id="PTHR45453">
    <property type="entry name" value="PHOSPHATE REGULON SENSOR PROTEIN PHOR"/>
    <property type="match status" value="1"/>
</dbReference>
<dbReference type="SUPFAM" id="SSF55874">
    <property type="entry name" value="ATPase domain of HSP90 chaperone/DNA topoisomerase II/histidine kinase"/>
    <property type="match status" value="1"/>
</dbReference>
<keyword evidence="10" id="KW-1185">Reference proteome</keyword>
<comment type="caution">
    <text evidence="9">The sequence shown here is derived from an EMBL/GenBank/DDBJ whole genome shotgun (WGS) entry which is preliminary data.</text>
</comment>
<dbReference type="CDD" id="cd00082">
    <property type="entry name" value="HisKA"/>
    <property type="match status" value="1"/>
</dbReference>
<organism evidence="9 10">
    <name type="scientific">Agaribacter marinus</name>
    <dbReference type="NCBI Taxonomy" id="1431249"/>
    <lineage>
        <taxon>Bacteria</taxon>
        <taxon>Pseudomonadati</taxon>
        <taxon>Pseudomonadota</taxon>
        <taxon>Gammaproteobacteria</taxon>
        <taxon>Alteromonadales</taxon>
        <taxon>Alteromonadaceae</taxon>
        <taxon>Agaribacter</taxon>
    </lineage>
</organism>
<evidence type="ECO:0000256" key="5">
    <source>
        <dbReference type="ARBA" id="ARBA00022777"/>
    </source>
</evidence>
<dbReference type="SUPFAM" id="SSF47384">
    <property type="entry name" value="Homodimeric domain of signal transducing histidine kinase"/>
    <property type="match status" value="1"/>
</dbReference>
<dbReference type="PANTHER" id="PTHR45453:SF1">
    <property type="entry name" value="PHOSPHATE REGULON SENSOR PROTEIN PHOR"/>
    <property type="match status" value="1"/>
</dbReference>
<dbReference type="Pfam" id="PF02518">
    <property type="entry name" value="HATPase_c"/>
    <property type="match status" value="1"/>
</dbReference>
<dbReference type="InterPro" id="IPR003594">
    <property type="entry name" value="HATPase_dom"/>
</dbReference>
<protein>
    <recommendedName>
        <fullName evidence="2">histidine kinase</fullName>
        <ecNumber evidence="2">2.7.13.3</ecNumber>
    </recommendedName>
</protein>
<dbReference type="InterPro" id="IPR036890">
    <property type="entry name" value="HATPase_C_sf"/>
</dbReference>
<dbReference type="InterPro" id="IPR004358">
    <property type="entry name" value="Sig_transdc_His_kin-like_C"/>
</dbReference>
<dbReference type="CDD" id="cd00075">
    <property type="entry name" value="HATPase"/>
    <property type="match status" value="1"/>
</dbReference>
<dbReference type="InterPro" id="IPR005467">
    <property type="entry name" value="His_kinase_dom"/>
</dbReference>
<dbReference type="InterPro" id="IPR050351">
    <property type="entry name" value="BphY/WalK/GraS-like"/>
</dbReference>
<gene>
    <name evidence="9" type="ORF">GCM10007852_30410</name>
</gene>
<dbReference type="SMART" id="SM00388">
    <property type="entry name" value="HisKA"/>
    <property type="match status" value="1"/>
</dbReference>
<dbReference type="SMART" id="SM00387">
    <property type="entry name" value="HATPase_c"/>
    <property type="match status" value="1"/>
</dbReference>
<evidence type="ECO:0000256" key="7">
    <source>
        <dbReference type="SAM" id="Phobius"/>
    </source>
</evidence>
<sequence>MLAKNIRLLVNFLQIRSLRQLVLISFLTSLVPLIALLWQSQRDFSHVSVTTKENTELFVNIASNLRDLLSSAQDVQRLVKQYQVLKEPQLKVITDKTLESFIEKLHAFCRISKEFKECTSLENSLPTLLEYHGFNDTLVVDAYLARFGQSMLKLQRNVNIFVDQRVIEQQQFLANMQIRQGWSTGMLVVLSLVFILFSTQFIVKPVRKLQAIIQSIATSSQSLPVKSSSAPRELLAVEKDLFWLNERLRQLEKVRTALLRHASHELKTPLASIKEGCAILSDNLVGDLNSAQHEVLQLLNNSTERLNLLIVKLLDYNALLQQAEPKLVPVAIYPVIDASVTNSKLLLQQNGQSIGIQLKESQQVKGDEELLGRIFDNLISNAIAYGRKNEIIRIYAHEEEDFLVLDVMNQGNSIPLDIRTEIFEPFKRGAEKRNDKVMGAGLGLSIVADCVRLLNGDISIVDKESVDVCFQIKLPRVK</sequence>
<dbReference type="GO" id="GO:0016036">
    <property type="term" value="P:cellular response to phosphate starvation"/>
    <property type="evidence" value="ECO:0007669"/>
    <property type="project" value="TreeGrafter"/>
</dbReference>
<dbReference type="PROSITE" id="PS50109">
    <property type="entry name" value="HIS_KIN"/>
    <property type="match status" value="1"/>
</dbReference>
<proteinExistence type="predicted"/>
<keyword evidence="5 9" id="KW-0418">Kinase</keyword>
<dbReference type="PRINTS" id="PR00344">
    <property type="entry name" value="BCTRLSENSOR"/>
</dbReference>
<evidence type="ECO:0000259" key="8">
    <source>
        <dbReference type="PROSITE" id="PS50109"/>
    </source>
</evidence>
<feature type="domain" description="Histidine kinase" evidence="8">
    <location>
        <begin position="261"/>
        <end position="478"/>
    </location>
</feature>
<keyword evidence="7" id="KW-0472">Membrane</keyword>
<dbReference type="AlphaFoldDB" id="A0AA37SYC2"/>
<reference evidence="9" key="2">
    <citation type="submission" date="2023-01" db="EMBL/GenBank/DDBJ databases">
        <title>Draft genome sequence of Agaribacter marinus strain NBRC 110023.</title>
        <authorList>
            <person name="Sun Q."/>
            <person name="Mori K."/>
        </authorList>
    </citation>
    <scope>NUCLEOTIDE SEQUENCE</scope>
    <source>
        <strain evidence="9">NBRC 110023</strain>
    </source>
</reference>
<feature type="transmembrane region" description="Helical" evidence="7">
    <location>
        <begin position="182"/>
        <end position="203"/>
    </location>
</feature>
<accession>A0AA37SYC2</accession>
<dbReference type="EMBL" id="BSOT01000007">
    <property type="protein sequence ID" value="GLR72133.1"/>
    <property type="molecule type" value="Genomic_DNA"/>
</dbReference>
<name>A0AA37SYC2_9ALTE</name>
<evidence type="ECO:0000256" key="2">
    <source>
        <dbReference type="ARBA" id="ARBA00012438"/>
    </source>
</evidence>
<dbReference type="Gene3D" id="1.10.287.130">
    <property type="match status" value="1"/>
</dbReference>
<keyword evidence="7" id="KW-1133">Transmembrane helix</keyword>